<comment type="caution">
    <text evidence="1">The sequence shown here is derived from an EMBL/GenBank/DDBJ whole genome shotgun (WGS) entry which is preliminary data.</text>
</comment>
<name>A0A2S5TKH6_9GAMM</name>
<dbReference type="EMBL" id="PSNW01000001">
    <property type="protein sequence ID" value="PPE75442.1"/>
    <property type="molecule type" value="Genomic_DNA"/>
</dbReference>
<dbReference type="AlphaFoldDB" id="A0A2S5TKH6"/>
<evidence type="ECO:0000313" key="2">
    <source>
        <dbReference type="Proteomes" id="UP000238220"/>
    </source>
</evidence>
<proteinExistence type="predicted"/>
<organism evidence="1 2">
    <name type="scientific">Solimonas fluminis</name>
    <dbReference type="NCBI Taxonomy" id="2086571"/>
    <lineage>
        <taxon>Bacteria</taxon>
        <taxon>Pseudomonadati</taxon>
        <taxon>Pseudomonadota</taxon>
        <taxon>Gammaproteobacteria</taxon>
        <taxon>Nevskiales</taxon>
        <taxon>Nevskiaceae</taxon>
        <taxon>Solimonas</taxon>
    </lineage>
</organism>
<gene>
    <name evidence="1" type="ORF">C3942_00675</name>
</gene>
<reference evidence="1 2" key="1">
    <citation type="submission" date="2018-02" db="EMBL/GenBank/DDBJ databases">
        <title>Genome sequencing of Solimonas sp. HR-BB.</title>
        <authorList>
            <person name="Lee Y."/>
            <person name="Jeon C.O."/>
        </authorList>
    </citation>
    <scope>NUCLEOTIDE SEQUENCE [LARGE SCALE GENOMIC DNA]</scope>
    <source>
        <strain evidence="1 2">HR-BB</strain>
    </source>
</reference>
<accession>A0A2S5TKH6</accession>
<sequence>MSKHNRSICDPAKPCVCGGRGCAIGGMPAHVECNRCGRCTEFHPTSEEACDAWDRGEVMTEEVFLARARELIGDEEE</sequence>
<protein>
    <submittedName>
        <fullName evidence="1">Uncharacterized protein</fullName>
    </submittedName>
</protein>
<dbReference type="Proteomes" id="UP000238220">
    <property type="component" value="Unassembled WGS sequence"/>
</dbReference>
<dbReference type="RefSeq" id="WP_104228408.1">
    <property type="nucleotide sequence ID" value="NZ_PSNW01000001.1"/>
</dbReference>
<evidence type="ECO:0000313" key="1">
    <source>
        <dbReference type="EMBL" id="PPE75442.1"/>
    </source>
</evidence>
<keyword evidence="2" id="KW-1185">Reference proteome</keyword>